<dbReference type="RefSeq" id="WP_272428644.1">
    <property type="nucleotide sequence ID" value="NZ_JAGTJJ010000071.1"/>
</dbReference>
<proteinExistence type="predicted"/>
<accession>A0A9X3XDM3</accession>
<comment type="caution">
    <text evidence="1">The sequence shown here is derived from an EMBL/GenBank/DDBJ whole genome shotgun (WGS) entry which is preliminary data.</text>
</comment>
<gene>
    <name evidence="1" type="ORF">KEG57_48230</name>
</gene>
<protein>
    <submittedName>
        <fullName evidence="1">Uncharacterized protein</fullName>
    </submittedName>
</protein>
<name>A0A9X3XDM3_9BACT</name>
<keyword evidence="2" id="KW-1185">Reference proteome</keyword>
<dbReference type="AlphaFoldDB" id="A0A9X3XDM3"/>
<dbReference type="EMBL" id="JAGTJJ010000071">
    <property type="protein sequence ID" value="MDC3988352.1"/>
    <property type="molecule type" value="Genomic_DNA"/>
</dbReference>
<dbReference type="Proteomes" id="UP001151081">
    <property type="component" value="Unassembled WGS sequence"/>
</dbReference>
<evidence type="ECO:0000313" key="2">
    <source>
        <dbReference type="Proteomes" id="UP001151081"/>
    </source>
</evidence>
<evidence type="ECO:0000313" key="1">
    <source>
        <dbReference type="EMBL" id="MDC3988352.1"/>
    </source>
</evidence>
<organism evidence="1 2">
    <name type="scientific">Polyangium jinanense</name>
    <dbReference type="NCBI Taxonomy" id="2829994"/>
    <lineage>
        <taxon>Bacteria</taxon>
        <taxon>Pseudomonadati</taxon>
        <taxon>Myxococcota</taxon>
        <taxon>Polyangia</taxon>
        <taxon>Polyangiales</taxon>
        <taxon>Polyangiaceae</taxon>
        <taxon>Polyangium</taxon>
    </lineage>
</organism>
<sequence length="472" mass="50818">MTSPVAIYDAEGRLVVAWAEAPGVRLRRLEGGRFQDLPPIAAEQYRGFPELMLTRDKQGRVLVSFLEDLRPRVFRVDGTRVQDLSPKTPPPARVFDIPGPPRAVACPAVAHPVPQSQLVVDGDGRPMVAWAEPGLRAMKAVVHRWTGSAWVTWTLPEIGPLDPCAPASKSITLTAHPKGHPYITFRKDKAFIVEAWNGRSFYVESTLIPEHDTLYMGDPWLAFGPQNVRFNAWNERVAQGGVLRERVRVWRSDEKGSRIMKQPAARPLVGQIVAFAGGERPRIALLDMSGPRPELRFVAWETDAPIELTGGPDAADFPPAKSYGFPAVALPEGSAPPAVVYRTENAIAARVWSAGSYRAPGAAAETNEELGRGVAEGVPPAIVMHGGPSWQILHDPRKGAAPGGQHAGRALAFGVEMGAWSPNEAGAAPGNSVSRSEGASVDPAIAASGGAVCVAWSEREGDEGRVLLRCRR</sequence>
<reference evidence="1 2" key="1">
    <citation type="submission" date="2021-04" db="EMBL/GenBank/DDBJ databases">
        <title>Genome analysis of Polyangium sp.</title>
        <authorList>
            <person name="Li Y."/>
            <person name="Wang J."/>
        </authorList>
    </citation>
    <scope>NUCLEOTIDE SEQUENCE [LARGE SCALE GENOMIC DNA]</scope>
    <source>
        <strain evidence="1 2">SDU14</strain>
    </source>
</reference>